<dbReference type="EMBL" id="AYLP01000454">
    <property type="protein sequence ID" value="ESS60522.1"/>
    <property type="molecule type" value="Genomic_DNA"/>
</dbReference>
<evidence type="ECO:0000313" key="2">
    <source>
        <dbReference type="EMBL" id="ESS60522.1"/>
    </source>
</evidence>
<dbReference type="SUPFAM" id="SSF50939">
    <property type="entry name" value="Sialidases"/>
    <property type="match status" value="1"/>
</dbReference>
<dbReference type="VEuPathDB" id="TriTrypDB:TCDM_11952"/>
<name>V5B3M0_TRYCR</name>
<protein>
    <submittedName>
        <fullName evidence="2">Trans-sialidase</fullName>
    </submittedName>
</protein>
<dbReference type="AlphaFoldDB" id="V5B3M0"/>
<feature type="region of interest" description="Disordered" evidence="1">
    <location>
        <begin position="93"/>
        <end position="119"/>
    </location>
</feature>
<comment type="caution">
    <text evidence="2">The sequence shown here is derived from an EMBL/GenBank/DDBJ whole genome shotgun (WGS) entry which is preliminary data.</text>
</comment>
<accession>V5B3M0</accession>
<dbReference type="Gene3D" id="2.120.10.10">
    <property type="match status" value="1"/>
</dbReference>
<sequence>MVLRAVPYRLSSSRPLHRCSALLCSPLTFLVYCCCCCTPPLLEHSHARKERKHALIATEKIEGSERTNSTHTHRPHTHIYMFSRVAAVKALRTHNRRGVTGSSGRRREGRESEPQRPNMSRHVFDSTVLLLFVVMMCCSSGAATTVESNSGVVQLPQEVDLFVPQKTQVVSRDGTGPCEAKKAFVSPFLFRAGEVMGAFAEGLSEYNAHEHNLFGVWSSDIVAGYIKAAETWPSIVAGITKKEWRARTVLCSRHGDNRLCVLHRFTAVARDSEVFLLVGSDTVGYDSSDDMWEKDGTFNWLRVWPRSPRTACRVH</sequence>
<gene>
    <name evidence="2" type="ORF">TCDM_11952</name>
</gene>
<feature type="compositionally biased region" description="Basic and acidic residues" evidence="1">
    <location>
        <begin position="105"/>
        <end position="114"/>
    </location>
</feature>
<organism evidence="2 3">
    <name type="scientific">Trypanosoma cruzi Dm28c</name>
    <dbReference type="NCBI Taxonomy" id="1416333"/>
    <lineage>
        <taxon>Eukaryota</taxon>
        <taxon>Discoba</taxon>
        <taxon>Euglenozoa</taxon>
        <taxon>Kinetoplastea</taxon>
        <taxon>Metakinetoplastina</taxon>
        <taxon>Trypanosomatida</taxon>
        <taxon>Trypanosomatidae</taxon>
        <taxon>Trypanosoma</taxon>
        <taxon>Schizotrypanum</taxon>
    </lineage>
</organism>
<reference evidence="2 3" key="1">
    <citation type="journal article" date="2014" name="Genome Announc.">
        <title>Trypanosoma cruzi Clone Dm28c Draft Genome Sequence.</title>
        <authorList>
            <person name="Grisard E.C."/>
            <person name="Teixeira S.M."/>
            <person name="de Almeida L.G."/>
            <person name="Stoco P.H."/>
            <person name="Gerber A.L."/>
            <person name="Talavera-Lopez C."/>
            <person name="Lima O.C."/>
            <person name="Andersson B."/>
            <person name="de Vasconcelos A.T."/>
        </authorList>
    </citation>
    <scope>NUCLEOTIDE SEQUENCE [LARGE SCALE GENOMIC DNA]</scope>
    <source>
        <strain evidence="2 3">Dm28c</strain>
    </source>
</reference>
<dbReference type="Proteomes" id="UP000017861">
    <property type="component" value="Unassembled WGS sequence"/>
</dbReference>
<evidence type="ECO:0000313" key="3">
    <source>
        <dbReference type="Proteomes" id="UP000017861"/>
    </source>
</evidence>
<dbReference type="InterPro" id="IPR036278">
    <property type="entry name" value="Sialidase_sf"/>
</dbReference>
<evidence type="ECO:0000256" key="1">
    <source>
        <dbReference type="SAM" id="MobiDB-lite"/>
    </source>
</evidence>
<proteinExistence type="predicted"/>